<dbReference type="InterPro" id="IPR036457">
    <property type="entry name" value="PPM-type-like_dom_sf"/>
</dbReference>
<evidence type="ECO:0000256" key="3">
    <source>
        <dbReference type="SAM" id="Coils"/>
    </source>
</evidence>
<feature type="coiled-coil region" evidence="3">
    <location>
        <begin position="147"/>
        <end position="174"/>
    </location>
</feature>
<dbReference type="RefSeq" id="WP_152263828.1">
    <property type="nucleotide sequence ID" value="NZ_VOKX01000027.1"/>
</dbReference>
<proteinExistence type="predicted"/>
<feature type="domain" description="Response regulatory" evidence="5">
    <location>
        <begin position="29"/>
        <end position="148"/>
    </location>
</feature>
<dbReference type="AlphaFoldDB" id="A0A5N5W7W2"/>
<sequence>MTAQTSDAPGRQTGGALPGPKPAAPPHYRVLLVEDDAGDALLVEELLVDTGLDHTLIWRKTLAEARAELLADGSGGADCVLLDLHLPDASGTAAVTAVQQADPHVAVIVLTGLAESQAGVRAVTAGAQDYLVKGQVEPELLQRAVHYAVHRKQAERAKAELQATQLRAQENTRLERGLLPTPLLESPAVTATTRYLPGRESALLAGDFLDVVQTDDHVVHALIGDVSGHGPDEAALGVALRITWRALTLAGHRGEQLLDLLERMLVAERTRHEMFATCSLLTLDLRESTAVLHLAGHHEPLLTAEGTTRPVAAEHGVALGIAPGLCHWPATRLAVPRSGALTLYTDGLIEGHDGPGSHRLGAEGLVDLVNRVPSQEPPDRQLDRLIRTVRELNAERHADDLAILRLDWRAAD</sequence>
<dbReference type="Gene3D" id="3.40.50.2300">
    <property type="match status" value="1"/>
</dbReference>
<organism evidence="6 7">
    <name type="scientific">Streptomyces mobaraensis</name>
    <name type="common">Streptoverticillium mobaraense</name>
    <dbReference type="NCBI Taxonomy" id="35621"/>
    <lineage>
        <taxon>Bacteria</taxon>
        <taxon>Bacillati</taxon>
        <taxon>Actinomycetota</taxon>
        <taxon>Actinomycetes</taxon>
        <taxon>Kitasatosporales</taxon>
        <taxon>Streptomycetaceae</taxon>
        <taxon>Streptomyces</taxon>
    </lineage>
</organism>
<dbReference type="Pfam" id="PF07228">
    <property type="entry name" value="SpoIIE"/>
    <property type="match status" value="1"/>
</dbReference>
<protein>
    <submittedName>
        <fullName evidence="6">SpoIIE family protein phosphatase</fullName>
    </submittedName>
</protein>
<dbReference type="CDD" id="cd00156">
    <property type="entry name" value="REC"/>
    <property type="match status" value="1"/>
</dbReference>
<evidence type="ECO:0000259" key="5">
    <source>
        <dbReference type="PROSITE" id="PS50110"/>
    </source>
</evidence>
<dbReference type="InterPro" id="IPR001789">
    <property type="entry name" value="Sig_transdc_resp-reg_receiver"/>
</dbReference>
<dbReference type="SMART" id="SM00448">
    <property type="entry name" value="REC"/>
    <property type="match status" value="1"/>
</dbReference>
<dbReference type="PROSITE" id="PS50110">
    <property type="entry name" value="RESPONSE_REGULATORY"/>
    <property type="match status" value="1"/>
</dbReference>
<dbReference type="InterPro" id="IPR001932">
    <property type="entry name" value="PPM-type_phosphatase-like_dom"/>
</dbReference>
<feature type="modified residue" description="4-aspartylphosphate" evidence="2">
    <location>
        <position position="83"/>
    </location>
</feature>
<accession>A0A5N5W7W2</accession>
<dbReference type="GO" id="GO:0016791">
    <property type="term" value="F:phosphatase activity"/>
    <property type="evidence" value="ECO:0007669"/>
    <property type="project" value="TreeGrafter"/>
</dbReference>
<keyword evidence="1" id="KW-0378">Hydrolase</keyword>
<dbReference type="SUPFAM" id="SSF52172">
    <property type="entry name" value="CheY-like"/>
    <property type="match status" value="1"/>
</dbReference>
<name>A0A5N5W7W2_STRMB</name>
<dbReference type="PANTHER" id="PTHR43156:SF2">
    <property type="entry name" value="STAGE II SPORULATION PROTEIN E"/>
    <property type="match status" value="1"/>
</dbReference>
<dbReference type="EMBL" id="VOKX01000027">
    <property type="protein sequence ID" value="KAB7845021.1"/>
    <property type="molecule type" value="Genomic_DNA"/>
</dbReference>
<dbReference type="OrthoDB" id="5181538at2"/>
<evidence type="ECO:0000313" key="6">
    <source>
        <dbReference type="EMBL" id="KAB7845021.1"/>
    </source>
</evidence>
<dbReference type="Gene3D" id="3.60.40.10">
    <property type="entry name" value="PPM-type phosphatase domain"/>
    <property type="match status" value="1"/>
</dbReference>
<keyword evidence="3" id="KW-0175">Coiled coil</keyword>
<dbReference type="GO" id="GO:0000160">
    <property type="term" value="P:phosphorelay signal transduction system"/>
    <property type="evidence" value="ECO:0007669"/>
    <property type="project" value="InterPro"/>
</dbReference>
<keyword evidence="7" id="KW-1185">Reference proteome</keyword>
<dbReference type="PANTHER" id="PTHR43156">
    <property type="entry name" value="STAGE II SPORULATION PROTEIN E-RELATED"/>
    <property type="match status" value="1"/>
</dbReference>
<evidence type="ECO:0000256" key="4">
    <source>
        <dbReference type="SAM" id="MobiDB-lite"/>
    </source>
</evidence>
<comment type="caution">
    <text evidence="6">The sequence shown here is derived from an EMBL/GenBank/DDBJ whole genome shotgun (WGS) entry which is preliminary data.</text>
</comment>
<evidence type="ECO:0000256" key="1">
    <source>
        <dbReference type="ARBA" id="ARBA00022801"/>
    </source>
</evidence>
<dbReference type="InterPro" id="IPR011006">
    <property type="entry name" value="CheY-like_superfamily"/>
</dbReference>
<dbReference type="Pfam" id="PF00072">
    <property type="entry name" value="Response_reg"/>
    <property type="match status" value="1"/>
</dbReference>
<gene>
    <name evidence="6" type="ORF">FRZ00_15020</name>
</gene>
<reference evidence="6 7" key="1">
    <citation type="journal article" date="2019" name="Microb. Cell Fact.">
        <title>Exploring novel herbicidin analogues by transcriptional regulator overexpression and MS/MS molecular networking.</title>
        <authorList>
            <person name="Shi Y."/>
            <person name="Gu R."/>
            <person name="Li Y."/>
            <person name="Wang X."/>
            <person name="Ren W."/>
            <person name="Li X."/>
            <person name="Wang L."/>
            <person name="Xie Y."/>
            <person name="Hong B."/>
        </authorList>
    </citation>
    <scope>NUCLEOTIDE SEQUENCE [LARGE SCALE GENOMIC DNA]</scope>
    <source>
        <strain evidence="6 7">US-43</strain>
    </source>
</reference>
<evidence type="ECO:0000313" key="7">
    <source>
        <dbReference type="Proteomes" id="UP000327000"/>
    </source>
</evidence>
<dbReference type="InterPro" id="IPR052016">
    <property type="entry name" value="Bact_Sigma-Reg"/>
</dbReference>
<feature type="region of interest" description="Disordered" evidence="4">
    <location>
        <begin position="1"/>
        <end position="23"/>
    </location>
</feature>
<keyword evidence="2" id="KW-0597">Phosphoprotein</keyword>
<dbReference type="SMART" id="SM00331">
    <property type="entry name" value="PP2C_SIG"/>
    <property type="match status" value="1"/>
</dbReference>
<evidence type="ECO:0000256" key="2">
    <source>
        <dbReference type="PROSITE-ProRule" id="PRU00169"/>
    </source>
</evidence>
<dbReference type="Proteomes" id="UP000327000">
    <property type="component" value="Unassembled WGS sequence"/>
</dbReference>